<evidence type="ECO:0000313" key="2">
    <source>
        <dbReference type="Proteomes" id="UP000326678"/>
    </source>
</evidence>
<dbReference type="Proteomes" id="UP000326678">
    <property type="component" value="Chromosome Gxm1"/>
</dbReference>
<reference evidence="1 2" key="1">
    <citation type="submission" date="2019-10" db="EMBL/GenBank/DDBJ databases">
        <title>Genomic and transcriptomic insights into the perfect genentic adaptation of a filamentous nitrogen-fixing cyanobacterium to rice fields.</title>
        <authorList>
            <person name="Chen Z."/>
        </authorList>
    </citation>
    <scope>NUCLEOTIDE SEQUENCE [LARGE SCALE GENOMIC DNA]</scope>
    <source>
        <strain evidence="1">CCNUC1</strain>
    </source>
</reference>
<evidence type="ECO:0008006" key="3">
    <source>
        <dbReference type="Google" id="ProtNLM"/>
    </source>
</evidence>
<evidence type="ECO:0000313" key="1">
    <source>
        <dbReference type="EMBL" id="QFS47952.1"/>
    </source>
</evidence>
<keyword evidence="2" id="KW-1185">Reference proteome</keyword>
<dbReference type="Pfam" id="PF01724">
    <property type="entry name" value="DUF29"/>
    <property type="match status" value="1"/>
</dbReference>
<dbReference type="PANTHER" id="PTHR34235:SF4">
    <property type="entry name" value="SLR0291 PROTEIN"/>
    <property type="match status" value="1"/>
</dbReference>
<dbReference type="KEGG" id="nsh:GXM_05444"/>
<gene>
    <name evidence="1" type="ORF">GXM_05444</name>
</gene>
<sequence>MGVPETNPKIPMLSPSLYETDFYAWTQEQVTLLRNEHWSQIDLQNLIEEIQSLGKQQRQELRNRLSVLIGHLLKWQYQSGRRSRSWLATLRIQRLDIAELLEDNPSLKPYLEEALRKAYLRGVELAVGETDLPKRTFPVECPYSLVEIVDYDFYPGEPSKLLDESEQ</sequence>
<protein>
    <recommendedName>
        <fullName evidence="3">DUF29 domain-containing protein</fullName>
    </recommendedName>
</protein>
<name>A0A5P8W5S1_9NOSO</name>
<dbReference type="AlphaFoldDB" id="A0A5P8W5S1"/>
<organism evidence="1 2">
    <name type="scientific">Nostoc sphaeroides CCNUC1</name>
    <dbReference type="NCBI Taxonomy" id="2653204"/>
    <lineage>
        <taxon>Bacteria</taxon>
        <taxon>Bacillati</taxon>
        <taxon>Cyanobacteriota</taxon>
        <taxon>Cyanophyceae</taxon>
        <taxon>Nostocales</taxon>
        <taxon>Nostocaceae</taxon>
        <taxon>Nostoc</taxon>
    </lineage>
</organism>
<dbReference type="InterPro" id="IPR002636">
    <property type="entry name" value="DUF29"/>
</dbReference>
<dbReference type="Gene3D" id="1.20.1220.20">
    <property type="entry name" value="Uncharcterised protein PF01724"/>
    <property type="match status" value="1"/>
</dbReference>
<dbReference type="EMBL" id="CP045226">
    <property type="protein sequence ID" value="QFS47952.1"/>
    <property type="molecule type" value="Genomic_DNA"/>
</dbReference>
<accession>A0A5P8W5S1</accession>
<dbReference type="PANTHER" id="PTHR34235">
    <property type="entry name" value="SLR1203 PROTEIN-RELATED"/>
    <property type="match status" value="1"/>
</dbReference>
<proteinExistence type="predicted"/>